<keyword evidence="3" id="KW-1185">Reference proteome</keyword>
<dbReference type="Proteomes" id="UP001140949">
    <property type="component" value="Unassembled WGS sequence"/>
</dbReference>
<feature type="compositionally biased region" description="Low complexity" evidence="1">
    <location>
        <begin position="85"/>
        <end position="94"/>
    </location>
</feature>
<protein>
    <submittedName>
        <fullName evidence="2">Uncharacterized protein</fullName>
    </submittedName>
</protein>
<evidence type="ECO:0000256" key="1">
    <source>
        <dbReference type="SAM" id="MobiDB-lite"/>
    </source>
</evidence>
<comment type="caution">
    <text evidence="2">The sequence shown here is derived from an EMBL/GenBank/DDBJ whole genome shotgun (WGS) entry which is preliminary data.</text>
</comment>
<accession>A0AAX6IB20</accession>
<feature type="region of interest" description="Disordered" evidence="1">
    <location>
        <begin position="62"/>
        <end position="121"/>
    </location>
</feature>
<proteinExistence type="predicted"/>
<name>A0AAX6IB20_IRIPA</name>
<reference evidence="2" key="2">
    <citation type="submission" date="2023-04" db="EMBL/GenBank/DDBJ databases">
        <authorList>
            <person name="Bruccoleri R.E."/>
            <person name="Oakeley E.J."/>
            <person name="Faust A.-M."/>
            <person name="Dessus-Babus S."/>
            <person name="Altorfer M."/>
            <person name="Burckhardt D."/>
            <person name="Oertli M."/>
            <person name="Naumann U."/>
            <person name="Petersen F."/>
            <person name="Wong J."/>
        </authorList>
    </citation>
    <scope>NUCLEOTIDE SEQUENCE</scope>
    <source>
        <strain evidence="2">GSM-AAB239-AS_SAM_17_03QT</strain>
        <tissue evidence="2">Leaf</tissue>
    </source>
</reference>
<evidence type="ECO:0000313" key="2">
    <source>
        <dbReference type="EMBL" id="KAJ6850439.1"/>
    </source>
</evidence>
<gene>
    <name evidence="2" type="ORF">M6B38_265150</name>
</gene>
<evidence type="ECO:0000313" key="3">
    <source>
        <dbReference type="Proteomes" id="UP001140949"/>
    </source>
</evidence>
<dbReference type="AlphaFoldDB" id="A0AAX6IB20"/>
<dbReference type="EMBL" id="JANAVB010002998">
    <property type="protein sequence ID" value="KAJ6850439.1"/>
    <property type="molecule type" value="Genomic_DNA"/>
</dbReference>
<reference evidence="2" key="1">
    <citation type="journal article" date="2023" name="GigaByte">
        <title>Genome assembly of the bearded iris, Iris pallida Lam.</title>
        <authorList>
            <person name="Bruccoleri R.E."/>
            <person name="Oakeley E.J."/>
            <person name="Faust A.M.E."/>
            <person name="Altorfer M."/>
            <person name="Dessus-Babus S."/>
            <person name="Burckhardt D."/>
            <person name="Oertli M."/>
            <person name="Naumann U."/>
            <person name="Petersen F."/>
            <person name="Wong J."/>
        </authorList>
    </citation>
    <scope>NUCLEOTIDE SEQUENCE</scope>
    <source>
        <strain evidence="2">GSM-AAB239-AS_SAM_17_03QT</strain>
    </source>
</reference>
<sequence length="121" mass="13178">MLTLSAIAPETATPRRRFPSAADLLSEIQSCQPFHADPSRVSLVVVFSSVELHFSSVRAPSRAPKFRAGDRNPLAELPRSPPMVASSCSRASSSTLVQRLEPRVSARKHRSPFLLADESPV</sequence>
<organism evidence="2 3">
    <name type="scientific">Iris pallida</name>
    <name type="common">Sweet iris</name>
    <dbReference type="NCBI Taxonomy" id="29817"/>
    <lineage>
        <taxon>Eukaryota</taxon>
        <taxon>Viridiplantae</taxon>
        <taxon>Streptophyta</taxon>
        <taxon>Embryophyta</taxon>
        <taxon>Tracheophyta</taxon>
        <taxon>Spermatophyta</taxon>
        <taxon>Magnoliopsida</taxon>
        <taxon>Liliopsida</taxon>
        <taxon>Asparagales</taxon>
        <taxon>Iridaceae</taxon>
        <taxon>Iridoideae</taxon>
        <taxon>Irideae</taxon>
        <taxon>Iris</taxon>
    </lineage>
</organism>